<keyword evidence="2" id="KW-0328">Glycosyltransferase</keyword>
<dbReference type="InterPro" id="IPR001173">
    <property type="entry name" value="Glyco_trans_2-like"/>
</dbReference>
<reference evidence="6 7" key="1">
    <citation type="submission" date="2012-11" db="EMBL/GenBank/DDBJ databases">
        <title>Whole genome sequence of Acidisphaera rubrifaciens HS-AP3.</title>
        <authorList>
            <person name="Azuma Y."/>
            <person name="Higashiura N."/>
            <person name="Hirakawa H."/>
            <person name="Matsushita K."/>
        </authorList>
    </citation>
    <scope>NUCLEOTIDE SEQUENCE [LARGE SCALE GENOMIC DNA]</scope>
    <source>
        <strain evidence="6 7">HS-AP3</strain>
    </source>
</reference>
<evidence type="ECO:0000256" key="2">
    <source>
        <dbReference type="ARBA" id="ARBA00022676"/>
    </source>
</evidence>
<dbReference type="AlphaFoldDB" id="A0A0D6P7E6"/>
<keyword evidence="3 6" id="KW-0808">Transferase</keyword>
<keyword evidence="7" id="KW-1185">Reference proteome</keyword>
<dbReference type="Proteomes" id="UP000032680">
    <property type="component" value="Unassembled WGS sequence"/>
</dbReference>
<dbReference type="PANTHER" id="PTHR43179:SF12">
    <property type="entry name" value="GALACTOFURANOSYLTRANSFERASE GLFT2"/>
    <property type="match status" value="1"/>
</dbReference>
<dbReference type="SUPFAM" id="SSF53756">
    <property type="entry name" value="UDP-Glycosyltransferase/glycogen phosphorylase"/>
    <property type="match status" value="2"/>
</dbReference>
<dbReference type="InterPro" id="IPR028098">
    <property type="entry name" value="Glyco_trans_4-like_N"/>
</dbReference>
<evidence type="ECO:0000313" key="6">
    <source>
        <dbReference type="EMBL" id="GAN77266.1"/>
    </source>
</evidence>
<accession>A0A0D6P7E6</accession>
<evidence type="ECO:0000313" key="7">
    <source>
        <dbReference type="Proteomes" id="UP000032680"/>
    </source>
</evidence>
<comment type="caution">
    <text evidence="6">The sequence shown here is derived from an EMBL/GenBank/DDBJ whole genome shotgun (WGS) entry which is preliminary data.</text>
</comment>
<evidence type="ECO:0000259" key="4">
    <source>
        <dbReference type="Pfam" id="PF00535"/>
    </source>
</evidence>
<dbReference type="Pfam" id="PF13439">
    <property type="entry name" value="Glyco_transf_4"/>
    <property type="match status" value="1"/>
</dbReference>
<dbReference type="PANTHER" id="PTHR43179">
    <property type="entry name" value="RHAMNOSYLTRANSFERASE WBBL"/>
    <property type="match status" value="1"/>
</dbReference>
<protein>
    <submittedName>
        <fullName evidence="6">Glycosyl transferase family 2</fullName>
    </submittedName>
</protein>
<feature type="domain" description="Glycosyltransferase 2-like" evidence="4">
    <location>
        <begin position="137"/>
        <end position="310"/>
    </location>
</feature>
<sequence length="1150" mass="125526">MVFDAEFYLDCHPDVRAAGIDPFEHFRLYGAAEGRRACYYFDPDFYVQRYPDIASLGTNPLFHYLRYGAEELRDPHQDFDAAFYVDRHPEAAANPLIHYMLYGASLGYSVRRIPYIPDYLPSTLEPPRLPDGVVVDVVIPVYRGLAETQRCLETVLADPERPPGRVIVIDDRSPEPKLSAALDRLSQSGQIMLIRNRTNLGFVASVNRGIEAAFPHDVVLLNSDTEVPVGWLHRLAAHAYAGPRIASVSPFSNNATICSYPRIEGGPPAFGLSVTELDAACREANAGRSVTVPVTVGFAMYLRRDALADVGAFDAEAFGRGYGEESDFCMRAAARGWTHRLACDVYVHHEGQVSFGTTAPEQTGSQDILRQRYPSYMRLIDRHIRVNDAGPARLAITAAILRRSGLPTILAVSHSLGGGVGQHITALAARTAGQANVLLLEGTPEGAAISVPALPDHPRFVITPDLIEGAAEYLTSAAVTRVHIHHVLGLNLPLRRLIARLGVPFDVTVHDWYTICPQVNLLPHLDAHYCGEPAPAACNACIADRPAHDAGDILGWRLRHRWLFHEAERVLCPSHDVRARLARYGLAERAVVVAHEPVETTAWSMSQTPAIKGRPLRVALIGVLADQKGLPTVLSVADAAGGEDIELHLIGYTEKPLPPAYDKRLRQTGPYRHADLARLIARVRPHVIWFPAQWPETFSYTLSAAIDSGLPIIASDIGAFPERLAGRPLTWLVQPSAPPEEWLAVFAELRATLTKQRALPRGRPRAVVPDFYRQDYVGGASRRAGRDGLIDLRRPDRQTLVVVPERLDNGALSPCAFIRLLLPLDHPAAGAGIDVVIASPEEALRYRADALVTQRYAVPDAEAAEALLAHAARTGTPFVYDLDDDLVNIPAEHPETGVLQPRAPVVARLVRGADALLVSTPGLKARLAPLRRDAVLVPNGLDERLWGVAPPVSAAPRRDPVRILLMGTATHDADLAATNRALEAVCDTFGDRVSIEVIGMTAADLPTWAERVVVPPTGGQSYPAFVNWIASQAAWHIGVAPLADTAFNTSKSAIKTMDYGALGLAVLASDVPAYRGSLADGSGGQLVRNDPRAWFWAVAEMVRNPRHWQACAEGARREFLARHTLLAQAESRQRVWRGLTARSTRKRATA</sequence>
<evidence type="ECO:0000256" key="1">
    <source>
        <dbReference type="ARBA" id="ARBA00006739"/>
    </source>
</evidence>
<gene>
    <name evidence="6" type="ORF">Asru_0266_01</name>
</gene>
<dbReference type="InterPro" id="IPR029044">
    <property type="entry name" value="Nucleotide-diphossugar_trans"/>
</dbReference>
<dbReference type="OrthoDB" id="9771846at2"/>
<comment type="similarity">
    <text evidence="1">Belongs to the glycosyltransferase 2 family.</text>
</comment>
<dbReference type="Gene3D" id="3.90.550.10">
    <property type="entry name" value="Spore Coat Polysaccharide Biosynthesis Protein SpsA, Chain A"/>
    <property type="match status" value="1"/>
</dbReference>
<dbReference type="Gene3D" id="3.40.50.2000">
    <property type="entry name" value="Glycogen Phosphorylase B"/>
    <property type="match status" value="3"/>
</dbReference>
<proteinExistence type="inferred from homology"/>
<name>A0A0D6P7E6_9PROT</name>
<organism evidence="6 7">
    <name type="scientific">Acidisphaera rubrifaciens HS-AP3</name>
    <dbReference type="NCBI Taxonomy" id="1231350"/>
    <lineage>
        <taxon>Bacteria</taxon>
        <taxon>Pseudomonadati</taxon>
        <taxon>Pseudomonadota</taxon>
        <taxon>Alphaproteobacteria</taxon>
        <taxon>Acetobacterales</taxon>
        <taxon>Acetobacteraceae</taxon>
        <taxon>Acidisphaera</taxon>
    </lineage>
</organism>
<dbReference type="Pfam" id="PF00535">
    <property type="entry name" value="Glycos_transf_2"/>
    <property type="match status" value="1"/>
</dbReference>
<dbReference type="RefSeq" id="WP_048861276.1">
    <property type="nucleotide sequence ID" value="NZ_BANB01000266.1"/>
</dbReference>
<feature type="domain" description="Glycosyltransferase subfamily 4-like N-terminal" evidence="5">
    <location>
        <begin position="418"/>
        <end position="600"/>
    </location>
</feature>
<dbReference type="GO" id="GO:0016757">
    <property type="term" value="F:glycosyltransferase activity"/>
    <property type="evidence" value="ECO:0007669"/>
    <property type="project" value="UniProtKB-KW"/>
</dbReference>
<dbReference type="SUPFAM" id="SSF53448">
    <property type="entry name" value="Nucleotide-diphospho-sugar transferases"/>
    <property type="match status" value="1"/>
</dbReference>
<dbReference type="EMBL" id="BANB01000266">
    <property type="protein sequence ID" value="GAN77266.1"/>
    <property type="molecule type" value="Genomic_DNA"/>
</dbReference>
<evidence type="ECO:0000256" key="3">
    <source>
        <dbReference type="ARBA" id="ARBA00022679"/>
    </source>
</evidence>
<evidence type="ECO:0000259" key="5">
    <source>
        <dbReference type="Pfam" id="PF13439"/>
    </source>
</evidence>